<keyword evidence="1" id="KW-0472">Membrane</keyword>
<comment type="caution">
    <text evidence="2">The sequence shown here is derived from an EMBL/GenBank/DDBJ whole genome shotgun (WGS) entry which is preliminary data.</text>
</comment>
<dbReference type="Proteomes" id="UP001519887">
    <property type="component" value="Unassembled WGS sequence"/>
</dbReference>
<gene>
    <name evidence="2" type="ORF">K0U00_09045</name>
</gene>
<dbReference type="RefSeq" id="WP_210044446.1">
    <property type="nucleotide sequence ID" value="NZ_JBHLVU010000004.1"/>
</dbReference>
<keyword evidence="1" id="KW-0812">Transmembrane</keyword>
<evidence type="ECO:0000313" key="2">
    <source>
        <dbReference type="EMBL" id="MBW7454177.1"/>
    </source>
</evidence>
<dbReference type="EMBL" id="JAHZIK010000164">
    <property type="protein sequence ID" value="MBW7454177.1"/>
    <property type="molecule type" value="Genomic_DNA"/>
</dbReference>
<sequence length="52" mass="5860">MKIFLYCIYAGILGVISFFTHEIVAFVLLGFILIALNNVLTVLKEISNKLDK</sequence>
<evidence type="ECO:0000256" key="1">
    <source>
        <dbReference type="SAM" id="Phobius"/>
    </source>
</evidence>
<evidence type="ECO:0008006" key="4">
    <source>
        <dbReference type="Google" id="ProtNLM"/>
    </source>
</evidence>
<feature type="transmembrane region" description="Helical" evidence="1">
    <location>
        <begin position="23"/>
        <end position="43"/>
    </location>
</feature>
<proteinExistence type="predicted"/>
<reference evidence="2 3" key="1">
    <citation type="submission" date="2021-07" db="EMBL/GenBank/DDBJ databases">
        <title>Paenibacillus radiodurans sp. nov., isolated from the southeastern edge of Tengger Desert.</title>
        <authorList>
            <person name="Zhang G."/>
        </authorList>
    </citation>
    <scope>NUCLEOTIDE SEQUENCE [LARGE SCALE GENOMIC DNA]</scope>
    <source>
        <strain evidence="2 3">CCM 7311</strain>
    </source>
</reference>
<accession>A0ABS7BZV0</accession>
<keyword evidence="3" id="KW-1185">Reference proteome</keyword>
<evidence type="ECO:0000313" key="3">
    <source>
        <dbReference type="Proteomes" id="UP001519887"/>
    </source>
</evidence>
<keyword evidence="1" id="KW-1133">Transmembrane helix</keyword>
<protein>
    <recommendedName>
        <fullName evidence="4">DUF4305 domain-containing protein</fullName>
    </recommendedName>
</protein>
<organism evidence="2 3">
    <name type="scientific">Paenibacillus sepulcri</name>
    <dbReference type="NCBI Taxonomy" id="359917"/>
    <lineage>
        <taxon>Bacteria</taxon>
        <taxon>Bacillati</taxon>
        <taxon>Bacillota</taxon>
        <taxon>Bacilli</taxon>
        <taxon>Bacillales</taxon>
        <taxon>Paenibacillaceae</taxon>
        <taxon>Paenibacillus</taxon>
    </lineage>
</organism>
<name>A0ABS7BZV0_9BACL</name>